<protein>
    <submittedName>
        <fullName evidence="5">Magnesium chelatase family protein</fullName>
    </submittedName>
</protein>
<gene>
    <name evidence="5" type="ORF">SAMN02745120_0275</name>
</gene>
<proteinExistence type="predicted"/>
<evidence type="ECO:0000256" key="1">
    <source>
        <dbReference type="ARBA" id="ARBA00022741"/>
    </source>
</evidence>
<dbReference type="Proteomes" id="UP000243406">
    <property type="component" value="Unassembled WGS sequence"/>
</dbReference>
<evidence type="ECO:0000259" key="3">
    <source>
        <dbReference type="Pfam" id="PF01078"/>
    </source>
</evidence>
<sequence>MFFKIISAGTSGIEGYIVEVEADMTKGLPGFSLVGLPNAAVKESKERIKSAVCNSGFRYPNKKIIVNLSPADIKKEGSHYDLAIALAILREVENIAEEKFEDIAFIGELSLDGKLKPIKACTALILGLLKNSKIKKVIIPFENFNEASMIPGIEILPLKTLKEVYDYLVEKKSIEYEINLNEKNHEEPDNLLDFKDVKGCQLVKRAAEISAAGFHNLLMIGPPGSGKTMIAARFNTIMPELNNEEFIQVSQIYSFLGHIPSEIKMRKRPFRQPHHTITYASLIGGGHNSNPGEVVLSHNGVLFMDEFLEFDKKLVEGLRQPLEDKKVSISRLNNKYTYPSDFILIAAMNPCPCGNFLNQSKACSCNDNKIKTYLSRASTPILDRMDIFVETSPIPYEDLVVEIDEEDSATIKKRVEKAVEIQKNRFKSLKINYNSQMNSRQITKYCILSKEAKSLLEAAFKQSNLTARSYHRILKVSRTIADLDSSELININHIAEALNFRKTFHKYWD</sequence>
<dbReference type="Pfam" id="PF13335">
    <property type="entry name" value="Mg_chelatase_C"/>
    <property type="match status" value="1"/>
</dbReference>
<accession>A0A1T4ZRT1</accession>
<dbReference type="NCBIfam" id="TIGR00368">
    <property type="entry name" value="YifB family Mg chelatase-like AAA ATPase"/>
    <property type="match status" value="1"/>
</dbReference>
<dbReference type="RefSeq" id="WP_079588264.1">
    <property type="nucleotide sequence ID" value="NZ_DAMCMJ010000006.1"/>
</dbReference>
<dbReference type="InterPro" id="IPR001208">
    <property type="entry name" value="MCM_dom"/>
</dbReference>
<dbReference type="SUPFAM" id="SSF52540">
    <property type="entry name" value="P-loop containing nucleoside triphosphate hydrolases"/>
    <property type="match status" value="1"/>
</dbReference>
<dbReference type="Pfam" id="PF01078">
    <property type="entry name" value="Mg_chelatase"/>
    <property type="match status" value="1"/>
</dbReference>
<dbReference type="PANTHER" id="PTHR32039:SF7">
    <property type="entry name" value="COMPETENCE PROTEIN COMM"/>
    <property type="match status" value="1"/>
</dbReference>
<dbReference type="InterPro" id="IPR025158">
    <property type="entry name" value="Mg_chelat-rel_C"/>
</dbReference>
<dbReference type="EMBL" id="FUYN01000001">
    <property type="protein sequence ID" value="SKB25277.1"/>
    <property type="molecule type" value="Genomic_DNA"/>
</dbReference>
<dbReference type="SUPFAM" id="SSF54211">
    <property type="entry name" value="Ribosomal protein S5 domain 2-like"/>
    <property type="match status" value="1"/>
</dbReference>
<reference evidence="6" key="1">
    <citation type="submission" date="2017-02" db="EMBL/GenBank/DDBJ databases">
        <authorList>
            <person name="Varghese N."/>
            <person name="Submissions S."/>
        </authorList>
    </citation>
    <scope>NUCLEOTIDE SEQUENCE [LARGE SCALE GENOMIC DNA]</scope>
    <source>
        <strain evidence="6">ATCC 35199</strain>
    </source>
</reference>
<dbReference type="Pfam" id="PF13541">
    <property type="entry name" value="ChlI"/>
    <property type="match status" value="1"/>
</dbReference>
<evidence type="ECO:0000313" key="5">
    <source>
        <dbReference type="EMBL" id="SKB25277.1"/>
    </source>
</evidence>
<dbReference type="GO" id="GO:0003677">
    <property type="term" value="F:DNA binding"/>
    <property type="evidence" value="ECO:0007669"/>
    <property type="project" value="InterPro"/>
</dbReference>
<dbReference type="PRINTS" id="PR01657">
    <property type="entry name" value="MCMFAMILY"/>
</dbReference>
<keyword evidence="6" id="KW-1185">Reference proteome</keyword>
<organism evidence="5 6">
    <name type="scientific">Acetoanaerobium noterae</name>
    <dbReference type="NCBI Taxonomy" id="745369"/>
    <lineage>
        <taxon>Bacteria</taxon>
        <taxon>Bacillati</taxon>
        <taxon>Bacillota</taxon>
        <taxon>Clostridia</taxon>
        <taxon>Peptostreptococcales</taxon>
        <taxon>Filifactoraceae</taxon>
        <taxon>Acetoanaerobium</taxon>
    </lineage>
</organism>
<feature type="domain" description="Magnesium chelatase ChlI-like catalytic" evidence="3">
    <location>
        <begin position="193"/>
        <end position="397"/>
    </location>
</feature>
<evidence type="ECO:0000313" key="6">
    <source>
        <dbReference type="Proteomes" id="UP000243406"/>
    </source>
</evidence>
<dbReference type="InterPro" id="IPR000523">
    <property type="entry name" value="Mg_chelatse_chII-like_cat_dom"/>
</dbReference>
<dbReference type="InterPro" id="IPR045006">
    <property type="entry name" value="CHLI-like"/>
</dbReference>
<keyword evidence="2" id="KW-0067">ATP-binding</keyword>
<dbReference type="InterPro" id="IPR004482">
    <property type="entry name" value="Mg_chelat-rel"/>
</dbReference>
<keyword evidence="1" id="KW-0547">Nucleotide-binding</keyword>
<dbReference type="Gene3D" id="3.40.50.300">
    <property type="entry name" value="P-loop containing nucleotide triphosphate hydrolases"/>
    <property type="match status" value="1"/>
</dbReference>
<dbReference type="GO" id="GO:0005524">
    <property type="term" value="F:ATP binding"/>
    <property type="evidence" value="ECO:0007669"/>
    <property type="project" value="UniProtKB-KW"/>
</dbReference>
<dbReference type="Gene3D" id="3.30.230.10">
    <property type="match status" value="1"/>
</dbReference>
<name>A0A1T4ZRT1_9FIRM</name>
<feature type="domain" description="Mg chelatase-related protein C-terminal" evidence="4">
    <location>
        <begin position="406"/>
        <end position="501"/>
    </location>
</feature>
<dbReference type="InterPro" id="IPR014721">
    <property type="entry name" value="Ribsml_uS5_D2-typ_fold_subgr"/>
</dbReference>
<evidence type="ECO:0000259" key="4">
    <source>
        <dbReference type="Pfam" id="PF13335"/>
    </source>
</evidence>
<dbReference type="OrthoDB" id="9813147at2"/>
<dbReference type="PANTHER" id="PTHR32039">
    <property type="entry name" value="MAGNESIUM-CHELATASE SUBUNIT CHLI"/>
    <property type="match status" value="1"/>
</dbReference>
<dbReference type="InterPro" id="IPR020568">
    <property type="entry name" value="Ribosomal_Su5_D2-typ_SF"/>
</dbReference>
<dbReference type="InterPro" id="IPR027417">
    <property type="entry name" value="P-loop_NTPase"/>
</dbReference>
<evidence type="ECO:0000256" key="2">
    <source>
        <dbReference type="ARBA" id="ARBA00022840"/>
    </source>
</evidence>
<dbReference type="AlphaFoldDB" id="A0A1T4ZRT1"/>